<dbReference type="GO" id="GO:0008017">
    <property type="term" value="F:microtubule binding"/>
    <property type="evidence" value="ECO:0007669"/>
    <property type="project" value="InterPro"/>
</dbReference>
<dbReference type="OrthoDB" id="5962at2759"/>
<dbReference type="GO" id="GO:0000940">
    <property type="term" value="C:outer kinetochore"/>
    <property type="evidence" value="ECO:0007669"/>
    <property type="project" value="TreeGrafter"/>
</dbReference>
<dbReference type="PANTHER" id="PTHR28573">
    <property type="entry name" value="SPINDLE AND KINETOCHORE-ASSOCIATED PROTEIN 1"/>
    <property type="match status" value="1"/>
</dbReference>
<dbReference type="GO" id="GO:0051301">
    <property type="term" value="P:cell division"/>
    <property type="evidence" value="ECO:0007669"/>
    <property type="project" value="InterPro"/>
</dbReference>
<evidence type="ECO:0000313" key="6">
    <source>
        <dbReference type="Ensembl" id="ENSFHEP00000020021.1"/>
    </source>
</evidence>
<dbReference type="Gene3D" id="6.10.250.1370">
    <property type="match status" value="1"/>
</dbReference>
<reference evidence="6" key="2">
    <citation type="submission" date="2025-09" db="UniProtKB">
        <authorList>
            <consortium name="Ensembl"/>
        </authorList>
    </citation>
    <scope>IDENTIFICATION</scope>
</reference>
<keyword evidence="2" id="KW-0175">Coiled coil</keyword>
<evidence type="ECO:0000256" key="5">
    <source>
        <dbReference type="SAM" id="MobiDB-lite"/>
    </source>
</evidence>
<evidence type="ECO:0000256" key="4">
    <source>
        <dbReference type="ARBA" id="ARBA00047202"/>
    </source>
</evidence>
<dbReference type="AlphaFoldDB" id="A0A3Q2Q1C8"/>
<dbReference type="GeneTree" id="ENSGT00940000166216"/>
<dbReference type="Ensembl" id="ENSFHET00000029409.1">
    <property type="protein sequence ID" value="ENSFHEP00000020021.1"/>
    <property type="gene ID" value="ENSFHEG00000021936.1"/>
</dbReference>
<evidence type="ECO:0000256" key="3">
    <source>
        <dbReference type="ARBA" id="ARBA00047182"/>
    </source>
</evidence>
<dbReference type="GeneID" id="105922160"/>
<protein>
    <recommendedName>
        <fullName evidence="3">SKA complex subunit 1</fullName>
    </recommendedName>
    <alternativeName>
        <fullName evidence="4">Spindle and kinetochore-associated protein 1</fullName>
    </alternativeName>
</protein>
<dbReference type="Gene3D" id="1.10.10.1890">
    <property type="entry name" value="Ska1 microtubule binding domain-like"/>
    <property type="match status" value="1"/>
</dbReference>
<dbReference type="GO" id="GO:0000278">
    <property type="term" value="P:mitotic cell cycle"/>
    <property type="evidence" value="ECO:0007669"/>
    <property type="project" value="TreeGrafter"/>
</dbReference>
<evidence type="ECO:0000256" key="1">
    <source>
        <dbReference type="ARBA" id="ARBA00006836"/>
    </source>
</evidence>
<organism evidence="6 7">
    <name type="scientific">Fundulus heteroclitus</name>
    <name type="common">Killifish</name>
    <name type="synonym">Mummichog</name>
    <dbReference type="NCBI Taxonomy" id="8078"/>
    <lineage>
        <taxon>Eukaryota</taxon>
        <taxon>Metazoa</taxon>
        <taxon>Chordata</taxon>
        <taxon>Craniata</taxon>
        <taxon>Vertebrata</taxon>
        <taxon>Euteleostomi</taxon>
        <taxon>Actinopterygii</taxon>
        <taxon>Neopterygii</taxon>
        <taxon>Teleostei</taxon>
        <taxon>Neoteleostei</taxon>
        <taxon>Acanthomorphata</taxon>
        <taxon>Ovalentaria</taxon>
        <taxon>Atherinomorphae</taxon>
        <taxon>Cyprinodontiformes</taxon>
        <taxon>Fundulidae</taxon>
        <taxon>Fundulus</taxon>
    </lineage>
</organism>
<dbReference type="CTD" id="220134"/>
<evidence type="ECO:0000256" key="2">
    <source>
        <dbReference type="ARBA" id="ARBA00023054"/>
    </source>
</evidence>
<dbReference type="FunFam" id="1.10.10.1890:FF:000002">
    <property type="entry name" value="Spindle and kinetochore-associated protein 1"/>
    <property type="match status" value="1"/>
</dbReference>
<feature type="compositionally biased region" description="Polar residues" evidence="5">
    <location>
        <begin position="113"/>
        <end position="124"/>
    </location>
</feature>
<keyword evidence="7" id="KW-1185">Reference proteome</keyword>
<comment type="similarity">
    <text evidence="1">Belongs to the SKA1 family.</text>
</comment>
<dbReference type="Proteomes" id="UP000265000">
    <property type="component" value="Unplaced"/>
</dbReference>
<evidence type="ECO:0000313" key="7">
    <source>
        <dbReference type="Proteomes" id="UP000265000"/>
    </source>
</evidence>
<dbReference type="PANTHER" id="PTHR28573:SF1">
    <property type="entry name" value="SPINDLE AND KINETOCHORE-ASSOCIATED PROTEIN 1"/>
    <property type="match status" value="1"/>
</dbReference>
<dbReference type="InterPro" id="IPR009829">
    <property type="entry name" value="SKA1"/>
</dbReference>
<sequence>MGLTTVSYCRTMGDLEEISQQFQNKLSSIQLMLDLSATDFPKQKIKKLGEEILELQIILEEFDKCVDHQKVQLQQLKELEKLIQNDLEGVQHMKDNIPAHIPKKTSPVKENTDGGNQNTATDVQPAQAEHVKKTKRGFVREMHYITSQEYESIPQYMKGRVSYEQLNAVVESINTAIRAKYKILSQPMKALNIHARNLQQRFKNQESKDTKGQFFVVEDDILEFTQMKVDKRFQGILNMLRHCQRLREIRGGGVVRYTLN</sequence>
<feature type="region of interest" description="Disordered" evidence="5">
    <location>
        <begin position="98"/>
        <end position="132"/>
    </location>
</feature>
<dbReference type="Pfam" id="PF07160">
    <property type="entry name" value="SKA1"/>
    <property type="match status" value="1"/>
</dbReference>
<dbReference type="GO" id="GO:0005876">
    <property type="term" value="C:spindle microtubule"/>
    <property type="evidence" value="ECO:0007669"/>
    <property type="project" value="TreeGrafter"/>
</dbReference>
<dbReference type="RefSeq" id="XP_012713494.3">
    <property type="nucleotide sequence ID" value="XM_012858040.3"/>
</dbReference>
<name>A0A3Q2Q1C8_FUNHE</name>
<dbReference type="GO" id="GO:0072686">
    <property type="term" value="C:mitotic spindle"/>
    <property type="evidence" value="ECO:0007669"/>
    <property type="project" value="TreeGrafter"/>
</dbReference>
<dbReference type="InterPro" id="IPR042031">
    <property type="entry name" value="SKA1_MBD_sf"/>
</dbReference>
<dbReference type="STRING" id="8078.ENSFHEP00000020021"/>
<dbReference type="GO" id="GO:0007059">
    <property type="term" value="P:chromosome segregation"/>
    <property type="evidence" value="ECO:0007669"/>
    <property type="project" value="InterPro"/>
</dbReference>
<proteinExistence type="inferred from homology"/>
<dbReference type="GO" id="GO:0031110">
    <property type="term" value="P:regulation of microtubule polymerization or depolymerization"/>
    <property type="evidence" value="ECO:0007669"/>
    <property type="project" value="TreeGrafter"/>
</dbReference>
<accession>A0A3Q2Q1C8</accession>
<reference evidence="6" key="1">
    <citation type="submission" date="2025-08" db="UniProtKB">
        <authorList>
            <consortium name="Ensembl"/>
        </authorList>
    </citation>
    <scope>IDENTIFICATION</scope>
</reference>